<protein>
    <submittedName>
        <fullName evidence="1">Uncharacterized protein</fullName>
    </submittedName>
</protein>
<reference evidence="1" key="1">
    <citation type="journal article" date="2014" name="Front. Microbiol.">
        <title>High frequency of phylogenetically diverse reductive dehalogenase-homologous genes in deep subseafloor sedimentary metagenomes.</title>
        <authorList>
            <person name="Kawai M."/>
            <person name="Futagami T."/>
            <person name="Toyoda A."/>
            <person name="Takaki Y."/>
            <person name="Nishi S."/>
            <person name="Hori S."/>
            <person name="Arai W."/>
            <person name="Tsubouchi T."/>
            <person name="Morono Y."/>
            <person name="Uchiyama I."/>
            <person name="Ito T."/>
            <person name="Fujiyama A."/>
            <person name="Inagaki F."/>
            <person name="Takami H."/>
        </authorList>
    </citation>
    <scope>NUCLEOTIDE SEQUENCE</scope>
    <source>
        <strain evidence="1">Expedition CK06-06</strain>
    </source>
</reference>
<evidence type="ECO:0000313" key="1">
    <source>
        <dbReference type="EMBL" id="GAH82169.1"/>
    </source>
</evidence>
<gene>
    <name evidence="1" type="ORF">S03H2_59426</name>
</gene>
<name>X1JV70_9ZZZZ</name>
<proteinExistence type="predicted"/>
<sequence>MNKSAQKLANLRRPHKNFINLMPLQTGGILTDTAKEALIEFGDGYS</sequence>
<feature type="non-terminal residue" evidence="1">
    <location>
        <position position="46"/>
    </location>
</feature>
<organism evidence="1">
    <name type="scientific">marine sediment metagenome</name>
    <dbReference type="NCBI Taxonomy" id="412755"/>
    <lineage>
        <taxon>unclassified sequences</taxon>
        <taxon>metagenomes</taxon>
        <taxon>ecological metagenomes</taxon>
    </lineage>
</organism>
<dbReference type="AlphaFoldDB" id="X1JV70"/>
<dbReference type="EMBL" id="BARU01038214">
    <property type="protein sequence ID" value="GAH82169.1"/>
    <property type="molecule type" value="Genomic_DNA"/>
</dbReference>
<comment type="caution">
    <text evidence="1">The sequence shown here is derived from an EMBL/GenBank/DDBJ whole genome shotgun (WGS) entry which is preliminary data.</text>
</comment>
<accession>X1JV70</accession>